<keyword evidence="2" id="KW-0472">Membrane</keyword>
<comment type="caution">
    <text evidence="4">The sequence shown here is derived from an EMBL/GenBank/DDBJ whole genome shotgun (WGS) entry which is preliminary data.</text>
</comment>
<accession>A0ABQ8YDV0</accession>
<feature type="signal peptide" evidence="3">
    <location>
        <begin position="1"/>
        <end position="19"/>
    </location>
</feature>
<keyword evidence="2" id="KW-1133">Transmembrane helix</keyword>
<evidence type="ECO:0000256" key="2">
    <source>
        <dbReference type="SAM" id="Phobius"/>
    </source>
</evidence>
<feature type="transmembrane region" description="Helical" evidence="2">
    <location>
        <begin position="156"/>
        <end position="176"/>
    </location>
</feature>
<keyword evidence="5" id="KW-1185">Reference proteome</keyword>
<protein>
    <submittedName>
        <fullName evidence="4">Uncharacterized protein</fullName>
    </submittedName>
</protein>
<feature type="chain" id="PRO_5047323590" evidence="3">
    <location>
        <begin position="20"/>
        <end position="308"/>
    </location>
</feature>
<keyword evidence="3" id="KW-0732">Signal</keyword>
<feature type="region of interest" description="Disordered" evidence="1">
    <location>
        <begin position="116"/>
        <end position="138"/>
    </location>
</feature>
<organism evidence="4 5">
    <name type="scientific">Anaeramoeba flamelloides</name>
    <dbReference type="NCBI Taxonomy" id="1746091"/>
    <lineage>
        <taxon>Eukaryota</taxon>
        <taxon>Metamonada</taxon>
        <taxon>Anaeramoebidae</taxon>
        <taxon>Anaeramoeba</taxon>
    </lineage>
</organism>
<name>A0ABQ8YDV0_9EUKA</name>
<evidence type="ECO:0000313" key="5">
    <source>
        <dbReference type="Proteomes" id="UP001150062"/>
    </source>
</evidence>
<feature type="transmembrane region" description="Helical" evidence="2">
    <location>
        <begin position="274"/>
        <end position="300"/>
    </location>
</feature>
<evidence type="ECO:0000256" key="1">
    <source>
        <dbReference type="SAM" id="MobiDB-lite"/>
    </source>
</evidence>
<dbReference type="EMBL" id="JAOAOG010000173">
    <property type="protein sequence ID" value="KAJ6242768.1"/>
    <property type="molecule type" value="Genomic_DNA"/>
</dbReference>
<keyword evidence="2" id="KW-0812">Transmembrane</keyword>
<evidence type="ECO:0000313" key="4">
    <source>
        <dbReference type="EMBL" id="KAJ6242768.1"/>
    </source>
</evidence>
<sequence length="308" mass="36069">MIISNFILFTLFVISPVLLERNNPETHNQKIPQGDFLEAIQQEENRRRTGQVILTTTLLPFGILVFLLTYYASKLSNDCLPLSRKGLSKKHSRRKETLLFKILFLLKMSKKQKTQKQIGIKNNKDNSPHNKHRTQKKDLVKEEKSNLRFLNRFSEISLKTVIGLLLFLLIYFALYINEWRSLPKRKESLQAQFEKYCSIGFEKSSIWAKRLKNFINGGSQSKDRDKFNQKCCSLKNEIQHSVPHLTLPYEIIIEEIGNSFETAMKNENRNILNFFFTLISSVGWKSILFFFSVVMLWSTILKAFIPHN</sequence>
<reference evidence="4" key="1">
    <citation type="submission" date="2022-08" db="EMBL/GenBank/DDBJ databases">
        <title>Novel sulfate-reducing endosymbionts in the free-living metamonad Anaeramoeba.</title>
        <authorList>
            <person name="Jerlstrom-Hultqvist J."/>
            <person name="Cepicka I."/>
            <person name="Gallot-Lavallee L."/>
            <person name="Salas-Leiva D."/>
            <person name="Curtis B.A."/>
            <person name="Zahonova K."/>
            <person name="Pipaliya S."/>
            <person name="Dacks J."/>
            <person name="Roger A.J."/>
        </authorList>
    </citation>
    <scope>NUCLEOTIDE SEQUENCE</scope>
    <source>
        <strain evidence="4">Schooner1</strain>
    </source>
</reference>
<gene>
    <name evidence="4" type="ORF">M0813_02616</name>
</gene>
<proteinExistence type="predicted"/>
<dbReference type="Proteomes" id="UP001150062">
    <property type="component" value="Unassembled WGS sequence"/>
</dbReference>
<evidence type="ECO:0000256" key="3">
    <source>
        <dbReference type="SAM" id="SignalP"/>
    </source>
</evidence>
<feature type="transmembrane region" description="Helical" evidence="2">
    <location>
        <begin position="52"/>
        <end position="72"/>
    </location>
</feature>